<dbReference type="RefSeq" id="WP_301139248.1">
    <property type="nucleotide sequence ID" value="NZ_JAUHTQ010000014.1"/>
</dbReference>
<dbReference type="EMBL" id="JAUHTQ010000014">
    <property type="protein sequence ID" value="MDN4494926.1"/>
    <property type="molecule type" value="Genomic_DNA"/>
</dbReference>
<evidence type="ECO:0000256" key="1">
    <source>
        <dbReference type="SAM" id="MobiDB-lite"/>
    </source>
</evidence>
<accession>A0ABT8GUB3</accession>
<keyword evidence="3" id="KW-1185">Reference proteome</keyword>
<evidence type="ECO:0000313" key="3">
    <source>
        <dbReference type="Proteomes" id="UP001172743"/>
    </source>
</evidence>
<sequence length="361" mass="42412">MAKTKFIMINNQLITEGNEHQLNSEELYLYSILQMSKDLNDEIYFTVTLLNDKSTIQLGSSKQRAVKKIKENLCSLVEKKVIKITNILGEVLTDMKPNDVVIAQVLKIEENGFTKLSLDIFYYIKKVEYIYIYLATHRWANSGDGCFTCSYDRWASILQCSKRHAIELINEAVEKSIIYKNIGDYDNKNNNKKQDINKYRTFRFSKDEKTKHTKKEDEYKMKKILENQSVKISTKSILEDIELNTDLVYFEIEDLERSYFRFSDTKNEFGRDQFPEVEDYVLLHDLNKDKNLRQLTEFEVEVFNAGSKRMKMLENKSTSKKIMMEKIGKAKEIIKNREKSQQKEIGVSNRNDSDDDPFGED</sequence>
<feature type="region of interest" description="Disordered" evidence="1">
    <location>
        <begin position="338"/>
        <end position="361"/>
    </location>
</feature>
<proteinExistence type="predicted"/>
<protein>
    <submittedName>
        <fullName evidence="2">Uncharacterized protein</fullName>
    </submittedName>
</protein>
<dbReference type="Proteomes" id="UP001172743">
    <property type="component" value="Unassembled WGS sequence"/>
</dbReference>
<comment type="caution">
    <text evidence="2">The sequence shown here is derived from an EMBL/GenBank/DDBJ whole genome shotgun (WGS) entry which is preliminary data.</text>
</comment>
<evidence type="ECO:0000313" key="2">
    <source>
        <dbReference type="EMBL" id="MDN4494926.1"/>
    </source>
</evidence>
<name>A0ABT8GUB3_9BACL</name>
<reference evidence="2" key="1">
    <citation type="submission" date="2023-07" db="EMBL/GenBank/DDBJ databases">
        <title>Ureibacillus sp. isolated from freshwater well.</title>
        <authorList>
            <person name="Kirdat K."/>
            <person name="Bhatt A."/>
            <person name="Teware R."/>
            <person name="Bhavsar Y."/>
            <person name="Yadav A."/>
        </authorList>
    </citation>
    <scope>NUCLEOTIDE SEQUENCE</scope>
    <source>
        <strain evidence="2">BA0131</strain>
    </source>
</reference>
<gene>
    <name evidence="2" type="ORF">QYB95_15335</name>
</gene>
<organism evidence="2 3">
    <name type="scientific">Ureibacillus aquaedulcis</name>
    <dbReference type="NCBI Taxonomy" id="3058421"/>
    <lineage>
        <taxon>Bacteria</taxon>
        <taxon>Bacillati</taxon>
        <taxon>Bacillota</taxon>
        <taxon>Bacilli</taxon>
        <taxon>Bacillales</taxon>
        <taxon>Caryophanaceae</taxon>
        <taxon>Ureibacillus</taxon>
    </lineage>
</organism>